<feature type="domain" description="Peptidase C1A papain C-terminal" evidence="1">
    <location>
        <begin position="161"/>
        <end position="247"/>
    </location>
</feature>
<dbReference type="GO" id="GO:0008234">
    <property type="term" value="F:cysteine-type peptidase activity"/>
    <property type="evidence" value="ECO:0007669"/>
    <property type="project" value="InterPro"/>
</dbReference>
<dbReference type="InterPro" id="IPR038765">
    <property type="entry name" value="Papain-like_cys_pep_sf"/>
</dbReference>
<name>A0A6C0E276_9ZZZZ</name>
<organism evidence="2">
    <name type="scientific">viral metagenome</name>
    <dbReference type="NCBI Taxonomy" id="1070528"/>
    <lineage>
        <taxon>unclassified sequences</taxon>
        <taxon>metagenomes</taxon>
        <taxon>organismal metagenomes</taxon>
    </lineage>
</organism>
<dbReference type="CDD" id="cd02619">
    <property type="entry name" value="Peptidase_C1"/>
    <property type="match status" value="1"/>
</dbReference>
<accession>A0A6C0E276</accession>
<dbReference type="InterPro" id="IPR000668">
    <property type="entry name" value="Peptidase_C1A_C"/>
</dbReference>
<dbReference type="GO" id="GO:0006508">
    <property type="term" value="P:proteolysis"/>
    <property type="evidence" value="ECO:0007669"/>
    <property type="project" value="InterPro"/>
</dbReference>
<proteinExistence type="predicted"/>
<dbReference type="AlphaFoldDB" id="A0A6C0E276"/>
<evidence type="ECO:0000313" key="2">
    <source>
        <dbReference type="EMBL" id="QHT22721.1"/>
    </source>
</evidence>
<reference evidence="2" key="1">
    <citation type="journal article" date="2020" name="Nature">
        <title>Giant virus diversity and host interactions through global metagenomics.</title>
        <authorList>
            <person name="Schulz F."/>
            <person name="Roux S."/>
            <person name="Paez-Espino D."/>
            <person name="Jungbluth S."/>
            <person name="Walsh D.A."/>
            <person name="Denef V.J."/>
            <person name="McMahon K.D."/>
            <person name="Konstantinidis K.T."/>
            <person name="Eloe-Fadrosh E.A."/>
            <person name="Kyrpides N.C."/>
            <person name="Woyke T."/>
        </authorList>
    </citation>
    <scope>NUCLEOTIDE SEQUENCE</scope>
    <source>
        <strain evidence="2">GVMAG-M-3300023179-114</strain>
    </source>
</reference>
<dbReference type="SUPFAM" id="SSF54001">
    <property type="entry name" value="Cysteine proteinases"/>
    <property type="match status" value="1"/>
</dbReference>
<dbReference type="EMBL" id="MN739720">
    <property type="protein sequence ID" value="QHT22721.1"/>
    <property type="molecule type" value="Genomic_DNA"/>
</dbReference>
<dbReference type="Pfam" id="PF00112">
    <property type="entry name" value="Peptidase_C1"/>
    <property type="match status" value="1"/>
</dbReference>
<evidence type="ECO:0000259" key="1">
    <source>
        <dbReference type="Pfam" id="PF00112"/>
    </source>
</evidence>
<dbReference type="Gene3D" id="3.90.70.10">
    <property type="entry name" value="Cysteine proteinases"/>
    <property type="match status" value="1"/>
</dbReference>
<sequence>MSDDCTREFGHHIQLNHTQCACKDHTKRYYKEVQKTQNSNLLKTSKLVFPASYSLSKRYPLPIVDQLSLGACVANSYASIIQSLYNKFPSRLYLYFNGRVGTQNSVTQDTGLDLLQSMPIFTSFGIVPEDNWKYNISKFTVMPPYSTTYRIADTYKPVVTKAIPQTNDDIKTALLAGKFVIFGFLVFPSFMTNNVASTGICPVPSPNETTIGGHCMHIVGWCTYNNMDYYICRNSWGKVWGNDGNTNPSSKFKNNGINGGFVHIPSSYILNPTLAFEFLSVGKQ</sequence>
<protein>
    <recommendedName>
        <fullName evidence="1">Peptidase C1A papain C-terminal domain-containing protein</fullName>
    </recommendedName>
</protein>